<evidence type="ECO:0000313" key="21">
    <source>
        <dbReference type="EMBL" id="MBM7471357.1"/>
    </source>
</evidence>
<dbReference type="InterPro" id="IPR036618">
    <property type="entry name" value="PtsI_HPr-bd_sf"/>
</dbReference>
<comment type="catalytic activity">
    <reaction evidence="1 17">
        <text>L-histidyl-[protein] + phosphoenolpyruvate = N(pros)-phospho-L-histidyl-[protein] + pyruvate</text>
        <dbReference type="Rhea" id="RHEA:23880"/>
        <dbReference type="Rhea" id="RHEA-COMP:9745"/>
        <dbReference type="Rhea" id="RHEA-COMP:9746"/>
        <dbReference type="ChEBI" id="CHEBI:15361"/>
        <dbReference type="ChEBI" id="CHEBI:29979"/>
        <dbReference type="ChEBI" id="CHEBI:58702"/>
        <dbReference type="ChEBI" id="CHEBI:64837"/>
        <dbReference type="EC" id="2.7.3.9"/>
    </reaction>
</comment>
<comment type="cofactor">
    <cofactor evidence="2 17">
        <name>Mg(2+)</name>
        <dbReference type="ChEBI" id="CHEBI:18420"/>
    </cofactor>
</comment>
<dbReference type="InterPro" id="IPR000121">
    <property type="entry name" value="PEP_util_C"/>
</dbReference>
<evidence type="ECO:0000313" key="22">
    <source>
        <dbReference type="Proteomes" id="UP000776164"/>
    </source>
</evidence>
<dbReference type="InterPro" id="IPR008279">
    <property type="entry name" value="PEP-util_enz_mobile_dom"/>
</dbReference>
<accession>A0ABS2L2N3</accession>
<keyword evidence="13 17" id="KW-0479">Metal-binding</keyword>
<comment type="subcellular location">
    <subcellularLocation>
        <location evidence="4 17">Cytoplasm</location>
    </subcellularLocation>
</comment>
<feature type="domain" description="Phosphotransferase system enzyme I N-terminal" evidence="20">
    <location>
        <begin position="6"/>
        <end position="122"/>
    </location>
</feature>
<evidence type="ECO:0000256" key="7">
    <source>
        <dbReference type="ARBA" id="ARBA00016544"/>
    </source>
</evidence>
<dbReference type="InterPro" id="IPR006318">
    <property type="entry name" value="PTS_EI-like"/>
</dbReference>
<feature type="domain" description="PEP-utilising enzyme mobile" evidence="18">
    <location>
        <begin position="152"/>
        <end position="220"/>
    </location>
</feature>
<dbReference type="InterPro" id="IPR018274">
    <property type="entry name" value="PEP_util_AS"/>
</dbReference>
<dbReference type="PRINTS" id="PR01736">
    <property type="entry name" value="PHPHTRNFRASE"/>
</dbReference>
<evidence type="ECO:0000256" key="8">
    <source>
        <dbReference type="ARBA" id="ARBA00022448"/>
    </source>
</evidence>
<keyword evidence="11 17" id="KW-0808">Transferase</keyword>
<gene>
    <name evidence="21" type="ORF">JOE66_000991</name>
</gene>
<evidence type="ECO:0000256" key="6">
    <source>
        <dbReference type="ARBA" id="ARBA00012232"/>
    </source>
</evidence>
<comment type="similarity">
    <text evidence="5 17">Belongs to the PEP-utilizing enzyme family.</text>
</comment>
<evidence type="ECO:0000256" key="16">
    <source>
        <dbReference type="ARBA" id="ARBA00033235"/>
    </source>
</evidence>
<evidence type="ECO:0000256" key="12">
    <source>
        <dbReference type="ARBA" id="ARBA00022683"/>
    </source>
</evidence>
<dbReference type="SUPFAM" id="SSF47831">
    <property type="entry name" value="Enzyme I of the PEP:sugar phosphotransferase system HPr-binding (sub)domain"/>
    <property type="match status" value="1"/>
</dbReference>
<protein>
    <recommendedName>
        <fullName evidence="7 17">Phosphoenolpyruvate-protein phosphotransferase</fullName>
        <ecNumber evidence="6 17">2.7.3.9</ecNumber>
    </recommendedName>
    <alternativeName>
        <fullName evidence="16 17">Phosphotransferase system, enzyme I</fullName>
    </alternativeName>
</protein>
<sequence>MSHRLQGSGIGRGLAVGVVARMPEPLPEPSNSPSGLTPGAEATRATAALAATATDIRVRAESAGGTAGDVLQAQAYMAEDPTLLEDVEARVLSGLTAERAVFEAFAGFRELLVGMGGYMAERATDLDDISQRTVALLQGVAAPGIPDPGHPFVLVARDLAPADTALLDLTTVLALVTSEGGPTSHTAILARDKAIVAVVGVAGADELRDGQVVIVDAATGTIVASASEDEVAAAHADLLERSTRTSALTGAGMMADGTLVPLLANLGSAAAAADAVAKGAEGVGLFRTEFLFLDQAEAPTVEAQQAEYTALLSAFAGRKVVVRALDAGADKPLSFLNDAAEENPALGLRGLRALRANEQILRDQLTALANAAAVTDADLWVMAPMVSTVEETRYFTALGRELGLQTLGVMVEVPSAALLADRILADADFASIGTNDLTQYTLAADRLLGSVAAFQDPWHPAVLRLVGEVGRAGAALGKPVGVCGEAAADPLLAVVLVGLGVTSLSMSPAALADVRGELALYSLEQAQQFAAVALAANSAFEAKAAVVEALSDSPTHPETPTHNEGARQ</sequence>
<keyword evidence="22" id="KW-1185">Reference proteome</keyword>
<dbReference type="PANTHER" id="PTHR46244:SF3">
    <property type="entry name" value="PHOSPHOENOLPYRUVATE-PROTEIN PHOSPHOTRANSFERASE"/>
    <property type="match status" value="1"/>
</dbReference>
<evidence type="ECO:0000256" key="14">
    <source>
        <dbReference type="ARBA" id="ARBA00022777"/>
    </source>
</evidence>
<evidence type="ECO:0000256" key="13">
    <source>
        <dbReference type="ARBA" id="ARBA00022723"/>
    </source>
</evidence>
<comment type="function">
    <text evidence="3 17">General (non sugar-specific) component of the phosphoenolpyruvate-dependent sugar phosphotransferase system (sugar PTS). This major carbohydrate active-transport system catalyzes the phosphorylation of incoming sugar substrates concomitantly with their translocation across the cell membrane. Enzyme I transfers the phosphoryl group from phosphoenolpyruvate (PEP) to the phosphoryl carrier protein (HPr).</text>
</comment>
<feature type="domain" description="PEP-utilising enzyme C-terminal" evidence="19">
    <location>
        <begin position="253"/>
        <end position="519"/>
    </location>
</feature>
<dbReference type="Gene3D" id="1.10.274.10">
    <property type="entry name" value="PtsI, HPr-binding domain"/>
    <property type="match status" value="1"/>
</dbReference>
<evidence type="ECO:0000256" key="2">
    <source>
        <dbReference type="ARBA" id="ARBA00001946"/>
    </source>
</evidence>
<evidence type="ECO:0000259" key="18">
    <source>
        <dbReference type="Pfam" id="PF00391"/>
    </source>
</evidence>
<keyword evidence="14 17" id="KW-0418">Kinase</keyword>
<dbReference type="Proteomes" id="UP000776164">
    <property type="component" value="Unassembled WGS sequence"/>
</dbReference>
<dbReference type="PANTHER" id="PTHR46244">
    <property type="entry name" value="PHOSPHOENOLPYRUVATE-PROTEIN PHOSPHOTRANSFERASE"/>
    <property type="match status" value="1"/>
</dbReference>
<dbReference type="Pfam" id="PF00391">
    <property type="entry name" value="PEP-utilizers"/>
    <property type="match status" value="1"/>
</dbReference>
<evidence type="ECO:0000256" key="9">
    <source>
        <dbReference type="ARBA" id="ARBA00022490"/>
    </source>
</evidence>
<evidence type="ECO:0000256" key="1">
    <source>
        <dbReference type="ARBA" id="ARBA00000683"/>
    </source>
</evidence>
<evidence type="ECO:0000256" key="10">
    <source>
        <dbReference type="ARBA" id="ARBA00022597"/>
    </source>
</evidence>
<dbReference type="InterPro" id="IPR015813">
    <property type="entry name" value="Pyrv/PenolPyrv_kinase-like_dom"/>
</dbReference>
<dbReference type="PROSITE" id="PS00370">
    <property type="entry name" value="PEP_ENZYMES_PHOS_SITE"/>
    <property type="match status" value="1"/>
</dbReference>
<dbReference type="Gene3D" id="3.20.20.60">
    <property type="entry name" value="Phosphoenolpyruvate-binding domains"/>
    <property type="match status" value="1"/>
</dbReference>
<evidence type="ECO:0000256" key="4">
    <source>
        <dbReference type="ARBA" id="ARBA00004496"/>
    </source>
</evidence>
<keyword evidence="8 17" id="KW-0813">Transport</keyword>
<dbReference type="PIRSF" id="PIRSF000732">
    <property type="entry name" value="PTS_enzyme_I"/>
    <property type="match status" value="1"/>
</dbReference>
<organism evidence="21 22">
    <name type="scientific">Subtercola frigoramans</name>
    <dbReference type="NCBI Taxonomy" id="120298"/>
    <lineage>
        <taxon>Bacteria</taxon>
        <taxon>Bacillati</taxon>
        <taxon>Actinomycetota</taxon>
        <taxon>Actinomycetes</taxon>
        <taxon>Micrococcales</taxon>
        <taxon>Microbacteriaceae</taxon>
        <taxon>Subtercola</taxon>
    </lineage>
</organism>
<dbReference type="InterPro" id="IPR050499">
    <property type="entry name" value="PEP-utilizing_PTS_enzyme"/>
</dbReference>
<dbReference type="EMBL" id="JAFBBU010000001">
    <property type="protein sequence ID" value="MBM7471357.1"/>
    <property type="molecule type" value="Genomic_DNA"/>
</dbReference>
<dbReference type="InterPro" id="IPR008731">
    <property type="entry name" value="PTS_EIN"/>
</dbReference>
<proteinExistence type="inferred from homology"/>
<keyword evidence="15 17" id="KW-0460">Magnesium</keyword>
<name>A0ABS2L2N3_9MICO</name>
<evidence type="ECO:0000259" key="20">
    <source>
        <dbReference type="Pfam" id="PF05524"/>
    </source>
</evidence>
<dbReference type="GO" id="GO:0008965">
    <property type="term" value="F:phosphoenolpyruvate-protein phosphotransferase activity"/>
    <property type="evidence" value="ECO:0007669"/>
    <property type="project" value="UniProtKB-EC"/>
</dbReference>
<keyword evidence="10 17" id="KW-0762">Sugar transport</keyword>
<dbReference type="InterPro" id="IPR036637">
    <property type="entry name" value="Phosphohistidine_dom_sf"/>
</dbReference>
<dbReference type="NCBIfam" id="TIGR01417">
    <property type="entry name" value="PTS_I_fam"/>
    <property type="match status" value="1"/>
</dbReference>
<reference evidence="21 22" key="1">
    <citation type="submission" date="2021-01" db="EMBL/GenBank/DDBJ databases">
        <title>Sequencing the genomes of 1000 actinobacteria strains.</title>
        <authorList>
            <person name="Klenk H.-P."/>
        </authorList>
    </citation>
    <scope>NUCLEOTIDE SEQUENCE [LARGE SCALE GENOMIC DNA]</scope>
    <source>
        <strain evidence="21 22">DSM 13057</strain>
    </source>
</reference>
<evidence type="ECO:0000256" key="11">
    <source>
        <dbReference type="ARBA" id="ARBA00022679"/>
    </source>
</evidence>
<evidence type="ECO:0000256" key="17">
    <source>
        <dbReference type="PIRNR" id="PIRNR000732"/>
    </source>
</evidence>
<dbReference type="Pfam" id="PF02896">
    <property type="entry name" value="PEP-utilizers_C"/>
    <property type="match status" value="1"/>
</dbReference>
<evidence type="ECO:0000256" key="5">
    <source>
        <dbReference type="ARBA" id="ARBA00007837"/>
    </source>
</evidence>
<dbReference type="InterPro" id="IPR040442">
    <property type="entry name" value="Pyrv_kinase-like_dom_sf"/>
</dbReference>
<dbReference type="InterPro" id="IPR024692">
    <property type="entry name" value="PTS_EI"/>
</dbReference>
<dbReference type="Pfam" id="PF05524">
    <property type="entry name" value="PEP-utilisers_N"/>
    <property type="match status" value="1"/>
</dbReference>
<comment type="caution">
    <text evidence="21">The sequence shown here is derived from an EMBL/GenBank/DDBJ whole genome shotgun (WGS) entry which is preliminary data.</text>
</comment>
<evidence type="ECO:0000256" key="15">
    <source>
        <dbReference type="ARBA" id="ARBA00022842"/>
    </source>
</evidence>
<evidence type="ECO:0000256" key="3">
    <source>
        <dbReference type="ARBA" id="ARBA00002728"/>
    </source>
</evidence>
<dbReference type="EC" id="2.7.3.9" evidence="6 17"/>
<evidence type="ECO:0000259" key="19">
    <source>
        <dbReference type="Pfam" id="PF02896"/>
    </source>
</evidence>
<dbReference type="SUPFAM" id="SSF52009">
    <property type="entry name" value="Phosphohistidine domain"/>
    <property type="match status" value="1"/>
</dbReference>
<keyword evidence="12 17" id="KW-0598">Phosphotransferase system</keyword>
<dbReference type="SUPFAM" id="SSF51621">
    <property type="entry name" value="Phosphoenolpyruvate/pyruvate domain"/>
    <property type="match status" value="1"/>
</dbReference>
<keyword evidence="9 17" id="KW-0963">Cytoplasm</keyword>
<dbReference type="Gene3D" id="3.50.30.10">
    <property type="entry name" value="Phosphohistidine domain"/>
    <property type="match status" value="1"/>
</dbReference>